<gene>
    <name evidence="2" type="ORF">DLM_2063</name>
</gene>
<evidence type="ECO:0000256" key="1">
    <source>
        <dbReference type="SAM" id="Phobius"/>
    </source>
</evidence>
<accession>A0A3G9GGC1</accession>
<name>A0A3G9GGC1_9NEIS</name>
<keyword evidence="1" id="KW-1133">Transmembrane helix</keyword>
<dbReference type="Proteomes" id="UP000198290">
    <property type="component" value="Chromosome"/>
</dbReference>
<dbReference type="EMBL" id="AP018823">
    <property type="protein sequence ID" value="BBF85679.1"/>
    <property type="molecule type" value="Genomic_DNA"/>
</dbReference>
<protein>
    <submittedName>
        <fullName evidence="2">Uncharacterized protein</fullName>
    </submittedName>
</protein>
<keyword evidence="3" id="KW-1185">Reference proteome</keyword>
<dbReference type="KEGG" id="amah:DLM_2063"/>
<reference evidence="3" key="3">
    <citation type="journal article" date="2017" name="Plant Physiol. Biochem.">
        <title>Differential oxidative and antioxidative response of duckweed Lemna minor toward plant growth promoting/inhibiting bacteria.</title>
        <authorList>
            <person name="Ishizawa H."/>
            <person name="Kuroda M."/>
            <person name="Morikawa M."/>
            <person name="Ike M."/>
        </authorList>
    </citation>
    <scope>NUCLEOTIDE SEQUENCE [LARGE SCALE GENOMIC DNA]</scope>
    <source>
        <strain evidence="3">H3</strain>
    </source>
</reference>
<dbReference type="AlphaFoldDB" id="A0A3G9GGC1"/>
<reference evidence="2 3" key="2">
    <citation type="journal article" date="2017" name="Genome Announc.">
        <title>Draft genome sequence of Aquitalea magnusonii strain H3, a plant growth-promoting bacterium of duckweed Lemna minor.</title>
        <authorList>
            <person name="Ishizawa H."/>
            <person name="Kuroda M."/>
            <person name="Ike M."/>
        </authorList>
    </citation>
    <scope>NUCLEOTIDE SEQUENCE [LARGE SCALE GENOMIC DNA]</scope>
    <source>
        <strain evidence="2 3">H3</strain>
    </source>
</reference>
<proteinExistence type="predicted"/>
<feature type="transmembrane region" description="Helical" evidence="1">
    <location>
        <begin position="14"/>
        <end position="35"/>
    </location>
</feature>
<reference evidence="3" key="1">
    <citation type="journal article" date="2017" name="Biotechnol. Biofuels">
        <title>Evaluation of environmental bacterial communities as a factor affecting the growth of duckweed Lemna minor.</title>
        <authorList>
            <person name="Ishizawa H."/>
            <person name="Kuroda M."/>
            <person name="Morikawa M."/>
            <person name="Ike M."/>
        </authorList>
    </citation>
    <scope>NUCLEOTIDE SEQUENCE [LARGE SCALE GENOMIC DNA]</scope>
    <source>
        <strain evidence="3">H3</strain>
    </source>
</reference>
<sequence>MMCSQEIGWSDKQAGAVVAGFGCGLFFRIVPVLLIKKN</sequence>
<keyword evidence="1" id="KW-0812">Transmembrane</keyword>
<organism evidence="2 3">
    <name type="scientific">Aquitalea magnusonii</name>
    <dbReference type="NCBI Taxonomy" id="332411"/>
    <lineage>
        <taxon>Bacteria</taxon>
        <taxon>Pseudomonadati</taxon>
        <taxon>Pseudomonadota</taxon>
        <taxon>Betaproteobacteria</taxon>
        <taxon>Neisseriales</taxon>
        <taxon>Chromobacteriaceae</taxon>
        <taxon>Aquitalea</taxon>
    </lineage>
</organism>
<keyword evidence="1" id="KW-0472">Membrane</keyword>
<evidence type="ECO:0000313" key="2">
    <source>
        <dbReference type="EMBL" id="BBF85679.1"/>
    </source>
</evidence>
<evidence type="ECO:0000313" key="3">
    <source>
        <dbReference type="Proteomes" id="UP000198290"/>
    </source>
</evidence>